<protein>
    <submittedName>
        <fullName evidence="2">Uncharacterized protein</fullName>
    </submittedName>
</protein>
<dbReference type="EMBL" id="UZAL01041042">
    <property type="protein sequence ID" value="VDP77919.1"/>
    <property type="molecule type" value="Genomic_DNA"/>
</dbReference>
<keyword evidence="3" id="KW-1185">Reference proteome</keyword>
<feature type="region of interest" description="Disordered" evidence="1">
    <location>
        <begin position="1"/>
        <end position="26"/>
    </location>
</feature>
<name>A0A3P8KDD8_9TREM</name>
<dbReference type="AlphaFoldDB" id="A0A3P8KDD8"/>
<dbReference type="Proteomes" id="UP000269396">
    <property type="component" value="Unassembled WGS sequence"/>
</dbReference>
<evidence type="ECO:0000256" key="1">
    <source>
        <dbReference type="SAM" id="MobiDB-lite"/>
    </source>
</evidence>
<sequence>MIPAIEGGKIKGGIPGGIDGTDNPEDGVIPIKWPGIIAIPVAGDPEPKKGVFPSNPGVPSAPVIAFVCKTQARGSIGRTGS</sequence>
<gene>
    <name evidence="2" type="ORF">SMTD_LOCUS18738</name>
</gene>
<feature type="compositionally biased region" description="Gly residues" evidence="1">
    <location>
        <begin position="10"/>
        <end position="19"/>
    </location>
</feature>
<reference evidence="2 3" key="1">
    <citation type="submission" date="2018-11" db="EMBL/GenBank/DDBJ databases">
        <authorList>
            <consortium name="Pathogen Informatics"/>
        </authorList>
    </citation>
    <scope>NUCLEOTIDE SEQUENCE [LARGE SCALE GENOMIC DNA]</scope>
    <source>
        <strain>Denwood</strain>
        <strain evidence="3">Zambia</strain>
    </source>
</reference>
<organism evidence="2 3">
    <name type="scientific">Schistosoma mattheei</name>
    <dbReference type="NCBI Taxonomy" id="31246"/>
    <lineage>
        <taxon>Eukaryota</taxon>
        <taxon>Metazoa</taxon>
        <taxon>Spiralia</taxon>
        <taxon>Lophotrochozoa</taxon>
        <taxon>Platyhelminthes</taxon>
        <taxon>Trematoda</taxon>
        <taxon>Digenea</taxon>
        <taxon>Strigeidida</taxon>
        <taxon>Schistosomatoidea</taxon>
        <taxon>Schistosomatidae</taxon>
        <taxon>Schistosoma</taxon>
    </lineage>
</organism>
<evidence type="ECO:0000313" key="2">
    <source>
        <dbReference type="EMBL" id="VDP77919.1"/>
    </source>
</evidence>
<evidence type="ECO:0000313" key="3">
    <source>
        <dbReference type="Proteomes" id="UP000269396"/>
    </source>
</evidence>
<accession>A0A3P8KDD8</accession>
<proteinExistence type="predicted"/>